<sequence length="276" mass="30524">MLKMLAALAALVLPTAALAQTPGPERIEVMILGSYHMSNPGQDVHNARIDPVTTPEKQAQLEAVAGALARFRPTAVAVERIARDQTTMLDHRYPEFTPADLLTNPDERVQLGYRLAHRLGLERVYAIDEQDREGQPSYFPFEDVQAWASANGGEARLGAMHGEIAAMLADLERRQATETVGQLLARINAPDRVQWDQGFYARLMAFGAGDDQPGAVLNARWYARNAQIFARLLQVARPGDRIVVVYGSGHNYWLRQMVETTPGFHLVAPGDYLPTP</sequence>
<organism evidence="2 3">
    <name type="scientific">Brevundimonas viscosa</name>
    <dbReference type="NCBI Taxonomy" id="871741"/>
    <lineage>
        <taxon>Bacteria</taxon>
        <taxon>Pseudomonadati</taxon>
        <taxon>Pseudomonadota</taxon>
        <taxon>Alphaproteobacteria</taxon>
        <taxon>Caulobacterales</taxon>
        <taxon>Caulobacteraceae</taxon>
        <taxon>Brevundimonas</taxon>
    </lineage>
</organism>
<dbReference type="STRING" id="871741.SAMN05192570_2421"/>
<dbReference type="OrthoDB" id="69432at2"/>
<evidence type="ECO:0000313" key="2">
    <source>
        <dbReference type="EMBL" id="SFS76342.1"/>
    </source>
</evidence>
<feature type="chain" id="PRO_5011797000" description="Haem-binding uptake, Tiki superfamily, ChaN" evidence="1">
    <location>
        <begin position="20"/>
        <end position="276"/>
    </location>
</feature>
<dbReference type="EMBL" id="FOZV01000005">
    <property type="protein sequence ID" value="SFS76342.1"/>
    <property type="molecule type" value="Genomic_DNA"/>
</dbReference>
<dbReference type="Proteomes" id="UP000198788">
    <property type="component" value="Unassembled WGS sequence"/>
</dbReference>
<dbReference type="Pfam" id="PF18950">
    <property type="entry name" value="DUF5694"/>
    <property type="match status" value="1"/>
</dbReference>
<keyword evidence="1" id="KW-0732">Signal</keyword>
<accession>A0A1I6SH83</accession>
<evidence type="ECO:0000256" key="1">
    <source>
        <dbReference type="SAM" id="SignalP"/>
    </source>
</evidence>
<evidence type="ECO:0008006" key="4">
    <source>
        <dbReference type="Google" id="ProtNLM"/>
    </source>
</evidence>
<gene>
    <name evidence="2" type="ORF">SAMN05192570_2421</name>
</gene>
<feature type="signal peptide" evidence="1">
    <location>
        <begin position="1"/>
        <end position="19"/>
    </location>
</feature>
<dbReference type="RefSeq" id="WP_092310954.1">
    <property type="nucleotide sequence ID" value="NZ_FOZV01000005.1"/>
</dbReference>
<protein>
    <recommendedName>
        <fullName evidence="4">Haem-binding uptake, Tiki superfamily, ChaN</fullName>
    </recommendedName>
</protein>
<evidence type="ECO:0000313" key="3">
    <source>
        <dbReference type="Proteomes" id="UP000198788"/>
    </source>
</evidence>
<proteinExistence type="predicted"/>
<dbReference type="AlphaFoldDB" id="A0A1I6SH83"/>
<name>A0A1I6SH83_9CAUL</name>
<keyword evidence="3" id="KW-1185">Reference proteome</keyword>
<dbReference type="InterPro" id="IPR043749">
    <property type="entry name" value="DUF5694"/>
</dbReference>
<reference evidence="3" key="1">
    <citation type="submission" date="2016-10" db="EMBL/GenBank/DDBJ databases">
        <authorList>
            <person name="Varghese N."/>
            <person name="Submissions S."/>
        </authorList>
    </citation>
    <scope>NUCLEOTIDE SEQUENCE [LARGE SCALE GENOMIC DNA]</scope>
    <source>
        <strain evidence="3">CGMCC 1.10683</strain>
    </source>
</reference>